<protein>
    <submittedName>
        <fullName evidence="2">DUF2225 domain-containing protein</fullName>
    </submittedName>
</protein>
<dbReference type="Proteomes" id="UP000515819">
    <property type="component" value="Chromosome"/>
</dbReference>
<keyword evidence="3" id="KW-1185">Reference proteome</keyword>
<accession>A0A7G9FQA4</accession>
<dbReference type="EMBL" id="CP060632">
    <property type="protein sequence ID" value="QNM00736.1"/>
    <property type="molecule type" value="Genomic_DNA"/>
</dbReference>
<sequence length="289" mass="32893">MGIFSTIGNLGLGDFDESKILDNDSGAAARRGEAEQKETKSPEELEKEALFDKTYECPICNLTFKTKCVRAGKVRLESKDTDLRPIYNHIDPIKYDVITCEKCGYSALGRYFGKLMNRQIRDISEQIGSKFNGIEPAIQKDIFTYDDAITRYQLALITAMVKKAKNSERAYTCLKYAWVLRGKRQYLAARPEGITPEENRSLYMDERECLKNAYEGFLKAISSETFPMAGMDENTLHYLLADLARRLGKNEDALRLLSIVITSRSASSRMKDEALKLKDMIRESIKNNK</sequence>
<organism evidence="2 3">
    <name type="scientific">Wujia chipingensis</name>
    <dbReference type="NCBI Taxonomy" id="2763670"/>
    <lineage>
        <taxon>Bacteria</taxon>
        <taxon>Bacillati</taxon>
        <taxon>Bacillota</taxon>
        <taxon>Clostridia</taxon>
        <taxon>Lachnospirales</taxon>
        <taxon>Lachnospiraceae</taxon>
        <taxon>Wujia</taxon>
    </lineage>
</organism>
<dbReference type="InterPro" id="IPR018708">
    <property type="entry name" value="DUF2225"/>
</dbReference>
<evidence type="ECO:0000256" key="1">
    <source>
        <dbReference type="SAM" id="MobiDB-lite"/>
    </source>
</evidence>
<reference evidence="2 3" key="1">
    <citation type="submission" date="2020-08" db="EMBL/GenBank/DDBJ databases">
        <authorList>
            <person name="Liu C."/>
            <person name="Sun Q."/>
        </authorList>
    </citation>
    <scope>NUCLEOTIDE SEQUENCE [LARGE SCALE GENOMIC DNA]</scope>
    <source>
        <strain evidence="2 3">NSJ-4</strain>
    </source>
</reference>
<dbReference type="KEGG" id="wcp:H9Q76_05540"/>
<feature type="compositionally biased region" description="Basic and acidic residues" evidence="1">
    <location>
        <begin position="30"/>
        <end position="45"/>
    </location>
</feature>
<feature type="region of interest" description="Disordered" evidence="1">
    <location>
        <begin position="26"/>
        <end position="45"/>
    </location>
</feature>
<evidence type="ECO:0000313" key="2">
    <source>
        <dbReference type="EMBL" id="QNM00736.1"/>
    </source>
</evidence>
<proteinExistence type="predicted"/>
<evidence type="ECO:0000313" key="3">
    <source>
        <dbReference type="Proteomes" id="UP000515819"/>
    </source>
</evidence>
<dbReference type="AlphaFoldDB" id="A0A7G9FQA4"/>
<gene>
    <name evidence="2" type="ORF">H9Q76_05540</name>
</gene>
<name>A0A7G9FQA4_9FIRM</name>
<dbReference type="RefSeq" id="WP_117780709.1">
    <property type="nucleotide sequence ID" value="NZ_CP060632.1"/>
</dbReference>
<dbReference type="Pfam" id="PF09986">
    <property type="entry name" value="DUF2225"/>
    <property type="match status" value="1"/>
</dbReference>